<dbReference type="GO" id="GO:0004842">
    <property type="term" value="F:ubiquitin-protein transferase activity"/>
    <property type="evidence" value="ECO:0007669"/>
    <property type="project" value="InterPro"/>
</dbReference>
<gene>
    <name evidence="5" type="ORF">NHX12_005290</name>
</gene>
<dbReference type="Gene3D" id="3.30.2410.10">
    <property type="entry name" value="Hect, E3 ligase catalytic domain"/>
    <property type="match status" value="1"/>
</dbReference>
<dbReference type="InterPro" id="IPR000569">
    <property type="entry name" value="HECT_dom"/>
</dbReference>
<dbReference type="InterPro" id="IPR035983">
    <property type="entry name" value="Hect_E3_ubiquitin_ligase"/>
</dbReference>
<protein>
    <recommendedName>
        <fullName evidence="4">HECT domain-containing protein</fullName>
    </recommendedName>
</protein>
<evidence type="ECO:0000256" key="3">
    <source>
        <dbReference type="PROSITE-ProRule" id="PRU00104"/>
    </source>
</evidence>
<accession>A0A9Q0DUR8</accession>
<dbReference type="SUPFAM" id="SSF56204">
    <property type="entry name" value="Hect, E3 ligase catalytic domain"/>
    <property type="match status" value="1"/>
</dbReference>
<evidence type="ECO:0000256" key="2">
    <source>
        <dbReference type="ARBA" id="ARBA00022786"/>
    </source>
</evidence>
<organism evidence="5 6">
    <name type="scientific">Muraenolepis orangiensis</name>
    <name type="common">Patagonian moray cod</name>
    <dbReference type="NCBI Taxonomy" id="630683"/>
    <lineage>
        <taxon>Eukaryota</taxon>
        <taxon>Metazoa</taxon>
        <taxon>Chordata</taxon>
        <taxon>Craniata</taxon>
        <taxon>Vertebrata</taxon>
        <taxon>Euteleostomi</taxon>
        <taxon>Actinopterygii</taxon>
        <taxon>Neopterygii</taxon>
        <taxon>Teleostei</taxon>
        <taxon>Neoteleostei</taxon>
        <taxon>Acanthomorphata</taxon>
        <taxon>Zeiogadaria</taxon>
        <taxon>Gadariae</taxon>
        <taxon>Gadiformes</taxon>
        <taxon>Muraenolepidoidei</taxon>
        <taxon>Muraenolepididae</taxon>
        <taxon>Muraenolepis</taxon>
    </lineage>
</organism>
<reference evidence="5" key="1">
    <citation type="submission" date="2022-07" db="EMBL/GenBank/DDBJ databases">
        <title>Chromosome-level genome of Muraenolepis orangiensis.</title>
        <authorList>
            <person name="Kim J."/>
        </authorList>
    </citation>
    <scope>NUCLEOTIDE SEQUENCE</scope>
    <source>
        <strain evidence="5">KU_S4_2022</strain>
        <tissue evidence="5">Muscle</tissue>
    </source>
</reference>
<keyword evidence="2 3" id="KW-0833">Ubl conjugation pathway</keyword>
<keyword evidence="1" id="KW-0808">Transferase</keyword>
<feature type="domain" description="HECT" evidence="4">
    <location>
        <begin position="1"/>
        <end position="72"/>
    </location>
</feature>
<evidence type="ECO:0000313" key="6">
    <source>
        <dbReference type="Proteomes" id="UP001148018"/>
    </source>
</evidence>
<dbReference type="PROSITE" id="PS50237">
    <property type="entry name" value="HECT"/>
    <property type="match status" value="1"/>
</dbReference>
<comment type="caution">
    <text evidence="5">The sequence shown here is derived from an EMBL/GenBank/DDBJ whole genome shotgun (WGS) entry which is preliminary data.</text>
</comment>
<feature type="active site" description="Glycyl thioester intermediate" evidence="3">
    <location>
        <position position="43"/>
    </location>
</feature>
<sequence>MILPRLRPGADSIPPLGFNRQPIIEFLHADEGNIRSFPEANTCEVILRLPLHTNYSSFVEYMESGINARAMP</sequence>
<dbReference type="EMBL" id="JANIIK010000112">
    <property type="protein sequence ID" value="KAJ3592952.1"/>
    <property type="molecule type" value="Genomic_DNA"/>
</dbReference>
<proteinExistence type="predicted"/>
<evidence type="ECO:0000259" key="4">
    <source>
        <dbReference type="PROSITE" id="PS50237"/>
    </source>
</evidence>
<keyword evidence="6" id="KW-1185">Reference proteome</keyword>
<dbReference type="Proteomes" id="UP001148018">
    <property type="component" value="Unassembled WGS sequence"/>
</dbReference>
<dbReference type="OrthoDB" id="2384350at2759"/>
<evidence type="ECO:0000256" key="1">
    <source>
        <dbReference type="ARBA" id="ARBA00022679"/>
    </source>
</evidence>
<evidence type="ECO:0000313" key="5">
    <source>
        <dbReference type="EMBL" id="KAJ3592952.1"/>
    </source>
</evidence>
<name>A0A9Q0DUR8_9TELE</name>
<dbReference type="AlphaFoldDB" id="A0A9Q0DUR8"/>